<dbReference type="Pfam" id="PF03567">
    <property type="entry name" value="Sulfotransfer_2"/>
    <property type="match status" value="1"/>
</dbReference>
<dbReference type="Gene3D" id="3.40.50.300">
    <property type="entry name" value="P-loop containing nucleotide triphosphate hydrolases"/>
    <property type="match status" value="1"/>
</dbReference>
<gene>
    <name evidence="1" type="ORF">SUH3_08275</name>
</gene>
<dbReference type="InterPro" id="IPR027417">
    <property type="entry name" value="P-loop_NTPase"/>
</dbReference>
<dbReference type="GeneID" id="68872140"/>
<comment type="caution">
    <text evidence="1">The sequence shown here is derived from an EMBL/GenBank/DDBJ whole genome shotgun (WGS) entry which is preliminary data.</text>
</comment>
<reference evidence="1 2" key="1">
    <citation type="submission" date="2014-01" db="EMBL/GenBank/DDBJ databases">
        <title>Sulfitobacter sp. H3 (MCCC 1A00686) Genome Sequencing.</title>
        <authorList>
            <person name="Lai Q."/>
            <person name="Hong Z."/>
        </authorList>
    </citation>
    <scope>NUCLEOTIDE SEQUENCE [LARGE SCALE GENOMIC DNA]</scope>
    <source>
        <strain evidence="1 2">H3</strain>
    </source>
</reference>
<dbReference type="GO" id="GO:0016020">
    <property type="term" value="C:membrane"/>
    <property type="evidence" value="ECO:0007669"/>
    <property type="project" value="InterPro"/>
</dbReference>
<proteinExistence type="predicted"/>
<sequence length="221" mass="24149">MQLVFVHIPKSGGTSFHAALEDMSGGGYLHLVPGQNDPEDINTLWGIGGHFNYESALVQSTKKDRVYVTLLRDPVERFVSFFHHVQARPYHHLAQADPELLEMGPGDFARRLAAIGNREVSNLQCKMVTGRGGITGIKAANHARAQFTICAPLTKQPQIVAWLARAAGAEEAPEVQRLNTSKAKAPVALSDTDRAFVEGLNADDMVLFERASAKGWDGFED</sequence>
<evidence type="ECO:0000313" key="2">
    <source>
        <dbReference type="Proteomes" id="UP000027746"/>
    </source>
</evidence>
<evidence type="ECO:0008006" key="3">
    <source>
        <dbReference type="Google" id="ProtNLM"/>
    </source>
</evidence>
<dbReference type="Proteomes" id="UP000027746">
    <property type="component" value="Unassembled WGS sequence"/>
</dbReference>
<evidence type="ECO:0000313" key="1">
    <source>
        <dbReference type="EMBL" id="KEJ94122.1"/>
    </source>
</evidence>
<dbReference type="InterPro" id="IPR005331">
    <property type="entry name" value="Sulfotransferase"/>
</dbReference>
<organism evidence="1 2">
    <name type="scientific">Pseudosulfitobacter pseudonitzschiae</name>
    <dbReference type="NCBI Taxonomy" id="1402135"/>
    <lineage>
        <taxon>Bacteria</taxon>
        <taxon>Pseudomonadati</taxon>
        <taxon>Pseudomonadota</taxon>
        <taxon>Alphaproteobacteria</taxon>
        <taxon>Rhodobacterales</taxon>
        <taxon>Roseobacteraceae</taxon>
        <taxon>Pseudosulfitobacter</taxon>
    </lineage>
</organism>
<keyword evidence="2" id="KW-1185">Reference proteome</keyword>
<dbReference type="RefSeq" id="WP_028957925.1">
    <property type="nucleotide sequence ID" value="NZ_CP054603.1"/>
</dbReference>
<dbReference type="OrthoDB" id="7992362at2"/>
<dbReference type="EMBL" id="JAMD01000018">
    <property type="protein sequence ID" value="KEJ94122.1"/>
    <property type="molecule type" value="Genomic_DNA"/>
</dbReference>
<name>A0A073J8S2_9RHOB</name>
<dbReference type="AlphaFoldDB" id="A0A073J8S2"/>
<accession>A0A073J8S2</accession>
<dbReference type="SUPFAM" id="SSF52540">
    <property type="entry name" value="P-loop containing nucleoside triphosphate hydrolases"/>
    <property type="match status" value="1"/>
</dbReference>
<protein>
    <recommendedName>
        <fullName evidence="3">Sulfotransferase family protein</fullName>
    </recommendedName>
</protein>
<dbReference type="GO" id="GO:0008146">
    <property type="term" value="F:sulfotransferase activity"/>
    <property type="evidence" value="ECO:0007669"/>
    <property type="project" value="InterPro"/>
</dbReference>